<dbReference type="AlphaFoldDB" id="A0AAW2HFN5"/>
<evidence type="ECO:0008006" key="2">
    <source>
        <dbReference type="Google" id="ProtNLM"/>
    </source>
</evidence>
<proteinExistence type="predicted"/>
<name>A0AAW2HFN5_9NEOP</name>
<evidence type="ECO:0000313" key="1">
    <source>
        <dbReference type="EMBL" id="KAL0268679.1"/>
    </source>
</evidence>
<accession>A0AAW2HFN5</accession>
<gene>
    <name evidence="1" type="ORF">PYX00_010521</name>
</gene>
<organism evidence="1">
    <name type="scientific">Menopon gallinae</name>
    <name type="common">poultry shaft louse</name>
    <dbReference type="NCBI Taxonomy" id="328185"/>
    <lineage>
        <taxon>Eukaryota</taxon>
        <taxon>Metazoa</taxon>
        <taxon>Ecdysozoa</taxon>
        <taxon>Arthropoda</taxon>
        <taxon>Hexapoda</taxon>
        <taxon>Insecta</taxon>
        <taxon>Pterygota</taxon>
        <taxon>Neoptera</taxon>
        <taxon>Paraneoptera</taxon>
        <taxon>Psocodea</taxon>
        <taxon>Troctomorpha</taxon>
        <taxon>Phthiraptera</taxon>
        <taxon>Amblycera</taxon>
        <taxon>Menoponidae</taxon>
        <taxon>Menopon</taxon>
    </lineage>
</organism>
<protein>
    <recommendedName>
        <fullName evidence="2">Orcokinin</fullName>
    </recommendedName>
</protein>
<reference evidence="1" key="1">
    <citation type="journal article" date="2024" name="Gigascience">
        <title>Chromosome-level genome of the poultry shaft louse Menopon gallinae provides insight into the host-switching and adaptive evolution of parasitic lice.</title>
        <authorList>
            <person name="Xu Y."/>
            <person name="Ma L."/>
            <person name="Liu S."/>
            <person name="Liang Y."/>
            <person name="Liu Q."/>
            <person name="He Z."/>
            <person name="Tian L."/>
            <person name="Duan Y."/>
            <person name="Cai W."/>
            <person name="Li H."/>
            <person name="Song F."/>
        </authorList>
    </citation>
    <scope>NUCLEOTIDE SEQUENCE</scope>
    <source>
        <strain evidence="1">Cailab_2023a</strain>
    </source>
</reference>
<sequence>MIKLLQRLLRNWSSTLMHPHYIGHFLRDVESLKSSSWYPQQRRYGKLGDSPGVQLFKANKRFDGMRYAADKRNFDEIDRSGFNGFIKRNFDEIDRSGFNSLVKKNFDEIDRHGFNSFVKRSANDLESSNH</sequence>
<comment type="caution">
    <text evidence="1">The sequence shown here is derived from an EMBL/GenBank/DDBJ whole genome shotgun (WGS) entry which is preliminary data.</text>
</comment>
<dbReference type="EMBL" id="JARGDH010000005">
    <property type="protein sequence ID" value="KAL0268679.1"/>
    <property type="molecule type" value="Genomic_DNA"/>
</dbReference>